<feature type="transmembrane region" description="Helical" evidence="8">
    <location>
        <begin position="220"/>
        <end position="237"/>
    </location>
</feature>
<dbReference type="PANTHER" id="PTHR21716">
    <property type="entry name" value="TRANSMEMBRANE PROTEIN"/>
    <property type="match status" value="1"/>
</dbReference>
<feature type="transmembrane region" description="Helical" evidence="8">
    <location>
        <begin position="72"/>
        <end position="97"/>
    </location>
</feature>
<dbReference type="AlphaFoldDB" id="A0A1Y3PM30"/>
<keyword evidence="6 8" id="KW-1133">Transmembrane helix</keyword>
<accession>A0A1Y3PM30</accession>
<comment type="caution">
    <text evidence="9">The sequence shown here is derived from an EMBL/GenBank/DDBJ whole genome shotgun (WGS) entry which is preliminary data.</text>
</comment>
<evidence type="ECO:0000313" key="9">
    <source>
        <dbReference type="EMBL" id="OUM88445.1"/>
    </source>
</evidence>
<organism evidence="9 10">
    <name type="scientific">Bacillus thermozeamaize</name>
    <dbReference type="NCBI Taxonomy" id="230954"/>
    <lineage>
        <taxon>Bacteria</taxon>
        <taxon>Bacillati</taxon>
        <taxon>Bacillota</taxon>
        <taxon>Bacilli</taxon>
        <taxon>Bacillales</taxon>
        <taxon>Bacillaceae</taxon>
        <taxon>Bacillus</taxon>
    </lineage>
</organism>
<sequence>MPFAKNRLLYVLIVSLLAIGLLVLLWHIRPVLSWIWNILKLILTPLLISMIVAYLLNPVVNLLHRRKMPRSVAVLLIYGTFLLAMVLLFVNLFPVFVRQMRDLLEHLPEWTARLQLWLNYVYQHRFMLPGALQMSIEQAIVTAEQWFTERTTHLIRNLPSTVEPLVMLITIPFVTFYLLKDHEVMERLVMTFVPLDKRREISRLLRDIDMALGNYIRGQLLVASLIALLAYIGYWLIGLPYSLLLALFVGLMDIIPYIGPYLGAVPALLVALTVSPKMVLWVLIVNVIVQFVEGNVLSPLIVGRTVDLHPLTIIFTVLVGGKVAGLMGSLLAVPFVVVAKVVLEHLVAYIIQRKRMVAAGHPDDPEAGEKP</sequence>
<dbReference type="PANTHER" id="PTHR21716:SF53">
    <property type="entry name" value="PERMEASE PERM-RELATED"/>
    <property type="match status" value="1"/>
</dbReference>
<evidence type="ECO:0000256" key="4">
    <source>
        <dbReference type="ARBA" id="ARBA00022475"/>
    </source>
</evidence>
<evidence type="ECO:0000256" key="7">
    <source>
        <dbReference type="ARBA" id="ARBA00023136"/>
    </source>
</evidence>
<proteinExistence type="inferred from homology"/>
<dbReference type="InterPro" id="IPR002549">
    <property type="entry name" value="AI-2E-like"/>
</dbReference>
<evidence type="ECO:0000256" key="3">
    <source>
        <dbReference type="ARBA" id="ARBA00022448"/>
    </source>
</evidence>
<dbReference type="EMBL" id="LZRT01000061">
    <property type="protein sequence ID" value="OUM88445.1"/>
    <property type="molecule type" value="Genomic_DNA"/>
</dbReference>
<keyword evidence="5 8" id="KW-0812">Transmembrane</keyword>
<feature type="transmembrane region" description="Helical" evidence="8">
    <location>
        <begin position="161"/>
        <end position="179"/>
    </location>
</feature>
<gene>
    <name evidence="9" type="ORF">BAA01_01075</name>
</gene>
<dbReference type="Proteomes" id="UP000196475">
    <property type="component" value="Unassembled WGS sequence"/>
</dbReference>
<feature type="transmembrane region" description="Helical" evidence="8">
    <location>
        <begin position="7"/>
        <end position="28"/>
    </location>
</feature>
<evidence type="ECO:0000256" key="6">
    <source>
        <dbReference type="ARBA" id="ARBA00022989"/>
    </source>
</evidence>
<keyword evidence="4" id="KW-1003">Cell membrane</keyword>
<feature type="transmembrane region" description="Helical" evidence="8">
    <location>
        <begin position="243"/>
        <end position="272"/>
    </location>
</feature>
<evidence type="ECO:0000256" key="8">
    <source>
        <dbReference type="SAM" id="Phobius"/>
    </source>
</evidence>
<comment type="similarity">
    <text evidence="2">Belongs to the autoinducer-2 exporter (AI-2E) (TC 2.A.86) family.</text>
</comment>
<dbReference type="GO" id="GO:0055085">
    <property type="term" value="P:transmembrane transport"/>
    <property type="evidence" value="ECO:0007669"/>
    <property type="project" value="TreeGrafter"/>
</dbReference>
<evidence type="ECO:0000256" key="5">
    <source>
        <dbReference type="ARBA" id="ARBA00022692"/>
    </source>
</evidence>
<dbReference type="Pfam" id="PF01594">
    <property type="entry name" value="AI-2E_transport"/>
    <property type="match status" value="1"/>
</dbReference>
<feature type="transmembrane region" description="Helical" evidence="8">
    <location>
        <begin position="34"/>
        <end position="60"/>
    </location>
</feature>
<feature type="transmembrane region" description="Helical" evidence="8">
    <location>
        <begin position="279"/>
        <end position="301"/>
    </location>
</feature>
<name>A0A1Y3PM30_9BACI</name>
<feature type="transmembrane region" description="Helical" evidence="8">
    <location>
        <begin position="313"/>
        <end position="343"/>
    </location>
</feature>
<evidence type="ECO:0000313" key="10">
    <source>
        <dbReference type="Proteomes" id="UP000196475"/>
    </source>
</evidence>
<reference evidence="10" key="1">
    <citation type="submission" date="2016-06" db="EMBL/GenBank/DDBJ databases">
        <authorList>
            <person name="Nascimento L."/>
            <person name="Pereira R.V."/>
            <person name="Martins L.F."/>
            <person name="Quaggio R.B."/>
            <person name="Silva A.M."/>
            <person name="Setubal J.C."/>
        </authorList>
    </citation>
    <scope>NUCLEOTIDE SEQUENCE [LARGE SCALE GENOMIC DNA]</scope>
</reference>
<keyword evidence="7 8" id="KW-0472">Membrane</keyword>
<protein>
    <recommendedName>
        <fullName evidence="11">AI-2E family transporter</fullName>
    </recommendedName>
</protein>
<comment type="subcellular location">
    <subcellularLocation>
        <location evidence="1">Cell membrane</location>
        <topology evidence="1">Multi-pass membrane protein</topology>
    </subcellularLocation>
</comment>
<evidence type="ECO:0008006" key="11">
    <source>
        <dbReference type="Google" id="ProtNLM"/>
    </source>
</evidence>
<evidence type="ECO:0000256" key="2">
    <source>
        <dbReference type="ARBA" id="ARBA00009773"/>
    </source>
</evidence>
<evidence type="ECO:0000256" key="1">
    <source>
        <dbReference type="ARBA" id="ARBA00004651"/>
    </source>
</evidence>
<keyword evidence="3" id="KW-0813">Transport</keyword>
<dbReference type="GO" id="GO:0005886">
    <property type="term" value="C:plasma membrane"/>
    <property type="evidence" value="ECO:0007669"/>
    <property type="project" value="UniProtKB-SubCell"/>
</dbReference>